<accession>A0A841DJQ2</accession>
<protein>
    <submittedName>
        <fullName evidence="2">Uncharacterized protein</fullName>
    </submittedName>
</protein>
<reference evidence="2 3" key="1">
    <citation type="submission" date="2020-08" db="EMBL/GenBank/DDBJ databases">
        <title>Sequencing the genomes of 1000 actinobacteria strains.</title>
        <authorList>
            <person name="Klenk H.-P."/>
        </authorList>
    </citation>
    <scope>NUCLEOTIDE SEQUENCE [LARGE SCALE GENOMIC DNA]</scope>
    <source>
        <strain evidence="2 3">DSM 17294</strain>
    </source>
</reference>
<gene>
    <name evidence="2" type="ORF">HDA44_000048</name>
</gene>
<organism evidence="2 3">
    <name type="scientific">Kribbella solani</name>
    <dbReference type="NCBI Taxonomy" id="236067"/>
    <lineage>
        <taxon>Bacteria</taxon>
        <taxon>Bacillati</taxon>
        <taxon>Actinomycetota</taxon>
        <taxon>Actinomycetes</taxon>
        <taxon>Propionibacteriales</taxon>
        <taxon>Kribbellaceae</taxon>
        <taxon>Kribbella</taxon>
    </lineage>
</organism>
<dbReference type="AlphaFoldDB" id="A0A841DJQ2"/>
<keyword evidence="3" id="KW-1185">Reference proteome</keyword>
<evidence type="ECO:0000313" key="3">
    <source>
        <dbReference type="Proteomes" id="UP000558997"/>
    </source>
</evidence>
<feature type="region of interest" description="Disordered" evidence="1">
    <location>
        <begin position="305"/>
        <end position="329"/>
    </location>
</feature>
<evidence type="ECO:0000313" key="2">
    <source>
        <dbReference type="EMBL" id="MBB5976707.1"/>
    </source>
</evidence>
<feature type="compositionally biased region" description="Basic and acidic residues" evidence="1">
    <location>
        <begin position="318"/>
        <end position="329"/>
    </location>
</feature>
<proteinExistence type="predicted"/>
<dbReference type="EMBL" id="JACHNF010000001">
    <property type="protein sequence ID" value="MBB5976707.1"/>
    <property type="molecule type" value="Genomic_DNA"/>
</dbReference>
<feature type="compositionally biased region" description="Polar residues" evidence="1">
    <location>
        <begin position="83"/>
        <end position="93"/>
    </location>
</feature>
<name>A0A841DJQ2_9ACTN</name>
<dbReference type="RefSeq" id="WP_184830380.1">
    <property type="nucleotide sequence ID" value="NZ_BAAAVN010000019.1"/>
</dbReference>
<evidence type="ECO:0000256" key="1">
    <source>
        <dbReference type="SAM" id="MobiDB-lite"/>
    </source>
</evidence>
<feature type="region of interest" description="Disordered" evidence="1">
    <location>
        <begin position="78"/>
        <end position="108"/>
    </location>
</feature>
<dbReference type="Proteomes" id="UP000558997">
    <property type="component" value="Unassembled WGS sequence"/>
</dbReference>
<comment type="caution">
    <text evidence="2">The sequence shown here is derived from an EMBL/GenBank/DDBJ whole genome shotgun (WGS) entry which is preliminary data.</text>
</comment>
<sequence>MLITAASFPTPELIKVTNNPGQWDQQEGFARFQAEAANGSVAWLGERLGAVATRAERSMAFAQLYRNLAEWRFETAHRAGGRSPNSELEQYHQSIGPHEPRTSVFGPRLRSEGGGQLDFSTRRLTDGIPTPASRQSALIGTIIEARFAADAPDSLVLQNQIDLPDQRRVNGNLLLRGLAVAHERGIPFAIDELYATKTAEHTDRWTLQAEAFGLLADLEERRSAGQAPDAEARRAFVQATYYLYQGPEFVRGGDATIRTLLVAAHARVFDEALTVMQDVDIRAMTMSQRDFTEYAVQNYALAGPSGPAATAQQTAAHRPQERANGLERG</sequence>